<keyword evidence="6 10" id="KW-0472">Membrane</keyword>
<dbReference type="InterPro" id="IPR017452">
    <property type="entry name" value="GPCR_Rhodpsn_7TM"/>
</dbReference>
<dbReference type="InterPro" id="IPR000276">
    <property type="entry name" value="GPCR_Rhodpsn"/>
</dbReference>
<reference evidence="12" key="1">
    <citation type="submission" date="2021-01" db="UniProtKB">
        <authorList>
            <consortium name="EnsemblMetazoa"/>
        </authorList>
    </citation>
    <scope>IDENTIFICATION</scope>
</reference>
<evidence type="ECO:0000256" key="3">
    <source>
        <dbReference type="ARBA" id="ARBA00022692"/>
    </source>
</evidence>
<keyword evidence="7" id="KW-0675">Receptor</keyword>
<evidence type="ECO:0000256" key="5">
    <source>
        <dbReference type="ARBA" id="ARBA00023040"/>
    </source>
</evidence>
<feature type="transmembrane region" description="Helical" evidence="10">
    <location>
        <begin position="138"/>
        <end position="155"/>
    </location>
</feature>
<dbReference type="PROSITE" id="PS50262">
    <property type="entry name" value="G_PROTEIN_RECEP_F1_2"/>
    <property type="match status" value="1"/>
</dbReference>
<evidence type="ECO:0000256" key="7">
    <source>
        <dbReference type="ARBA" id="ARBA00023170"/>
    </source>
</evidence>
<accession>A0A7M5UQJ5</accession>
<feature type="transmembrane region" description="Helical" evidence="10">
    <location>
        <begin position="251"/>
        <end position="274"/>
    </location>
</feature>
<comment type="subcellular location">
    <subcellularLocation>
        <location evidence="1">Cell membrane</location>
        <topology evidence="1">Multi-pass membrane protein</topology>
    </subcellularLocation>
</comment>
<evidence type="ECO:0000256" key="10">
    <source>
        <dbReference type="SAM" id="Phobius"/>
    </source>
</evidence>
<feature type="transmembrane region" description="Helical" evidence="10">
    <location>
        <begin position="60"/>
        <end position="84"/>
    </location>
</feature>
<keyword evidence="2" id="KW-1003">Cell membrane</keyword>
<evidence type="ECO:0000256" key="9">
    <source>
        <dbReference type="ARBA" id="ARBA00023224"/>
    </source>
</evidence>
<dbReference type="EnsemblMetazoa" id="CLYHEMT004139.1">
    <property type="protein sequence ID" value="CLYHEMP004139.1"/>
    <property type="gene ID" value="CLYHEMG004139"/>
</dbReference>
<dbReference type="PANTHER" id="PTHR24246:SF27">
    <property type="entry name" value="ADENOSINE RECEPTOR, ISOFORM A"/>
    <property type="match status" value="1"/>
</dbReference>
<evidence type="ECO:0000256" key="4">
    <source>
        <dbReference type="ARBA" id="ARBA00022989"/>
    </source>
</evidence>
<feature type="domain" description="G-protein coupled receptors family 1 profile" evidence="11">
    <location>
        <begin position="39"/>
        <end position="151"/>
    </location>
</feature>
<protein>
    <recommendedName>
        <fullName evidence="11">G-protein coupled receptors family 1 profile domain-containing protein</fullName>
    </recommendedName>
</protein>
<feature type="transmembrane region" description="Helical" evidence="10">
    <location>
        <begin position="23"/>
        <end position="48"/>
    </location>
</feature>
<keyword evidence="8" id="KW-0325">Glycoprotein</keyword>
<evidence type="ECO:0000256" key="6">
    <source>
        <dbReference type="ARBA" id="ARBA00023136"/>
    </source>
</evidence>
<dbReference type="Gene3D" id="1.20.1070.10">
    <property type="entry name" value="Rhodopsin 7-helix transmembrane proteins"/>
    <property type="match status" value="2"/>
</dbReference>
<dbReference type="PANTHER" id="PTHR24246">
    <property type="entry name" value="OLFACTORY RECEPTOR AND ADENOSINE RECEPTOR"/>
    <property type="match status" value="1"/>
</dbReference>
<evidence type="ECO:0000313" key="12">
    <source>
        <dbReference type="EnsemblMetazoa" id="CLYHEMP004139.1"/>
    </source>
</evidence>
<feature type="transmembrane region" description="Helical" evidence="10">
    <location>
        <begin position="96"/>
        <end position="117"/>
    </location>
</feature>
<proteinExistence type="predicted"/>
<keyword evidence="9" id="KW-0807">Transducer</keyword>
<name>A0A7M5UQJ5_9CNID</name>
<evidence type="ECO:0000259" key="11">
    <source>
        <dbReference type="PROSITE" id="PS50262"/>
    </source>
</evidence>
<evidence type="ECO:0000256" key="1">
    <source>
        <dbReference type="ARBA" id="ARBA00004651"/>
    </source>
</evidence>
<dbReference type="Proteomes" id="UP000594262">
    <property type="component" value="Unplaced"/>
</dbReference>
<dbReference type="GO" id="GO:0004930">
    <property type="term" value="F:G protein-coupled receptor activity"/>
    <property type="evidence" value="ECO:0007669"/>
    <property type="project" value="UniProtKB-KW"/>
</dbReference>
<keyword evidence="13" id="KW-1185">Reference proteome</keyword>
<dbReference type="SUPFAM" id="SSF81321">
    <property type="entry name" value="Family A G protein-coupled receptor-like"/>
    <property type="match status" value="1"/>
</dbReference>
<sequence>MMNKTHCTSTFGTLAMLGENQRIGYMITNILIAFVNLITNLCVIIIIIKTKQIKNQSIKLVYYLSISNVLFAVIGQPIFAAILYLGTEVGCTEMRLLLLVIEFFMYSSTYLTGMLGFDRYIRIRYQSTYNKVYSRLRFNLSLVILYILIVLQAGLGTMSRFLNLSAVLINLPVNVIMFLIVACLYGKSILILREYEQTAKRLFKHKKKVPLTRLASLYIATDTILCLPLVITLSAYYFIQKSSIDYELKAIIFYTCFLFFLCHCPINAVCFLFVNKKAKSRLVGKKRKSTDALNNSSSYNNQNDTIISKSQSSPVLDTRM</sequence>
<organism evidence="12 13">
    <name type="scientific">Clytia hemisphaerica</name>
    <dbReference type="NCBI Taxonomy" id="252671"/>
    <lineage>
        <taxon>Eukaryota</taxon>
        <taxon>Metazoa</taxon>
        <taxon>Cnidaria</taxon>
        <taxon>Hydrozoa</taxon>
        <taxon>Hydroidolina</taxon>
        <taxon>Leptothecata</taxon>
        <taxon>Obeliida</taxon>
        <taxon>Clytiidae</taxon>
        <taxon>Clytia</taxon>
    </lineage>
</organism>
<keyword evidence="4 10" id="KW-1133">Transmembrane helix</keyword>
<keyword evidence="5" id="KW-0297">G-protein coupled receptor</keyword>
<feature type="transmembrane region" description="Helical" evidence="10">
    <location>
        <begin position="175"/>
        <end position="193"/>
    </location>
</feature>
<keyword evidence="3 10" id="KW-0812">Transmembrane</keyword>
<dbReference type="AlphaFoldDB" id="A0A7M5UQJ5"/>
<evidence type="ECO:0000313" key="13">
    <source>
        <dbReference type="Proteomes" id="UP000594262"/>
    </source>
</evidence>
<evidence type="ECO:0000256" key="8">
    <source>
        <dbReference type="ARBA" id="ARBA00023180"/>
    </source>
</evidence>
<feature type="transmembrane region" description="Helical" evidence="10">
    <location>
        <begin position="214"/>
        <end position="239"/>
    </location>
</feature>
<dbReference type="GO" id="GO:0005886">
    <property type="term" value="C:plasma membrane"/>
    <property type="evidence" value="ECO:0007669"/>
    <property type="project" value="UniProtKB-SubCell"/>
</dbReference>
<dbReference type="Pfam" id="PF00001">
    <property type="entry name" value="7tm_1"/>
    <property type="match status" value="1"/>
</dbReference>
<evidence type="ECO:0000256" key="2">
    <source>
        <dbReference type="ARBA" id="ARBA00022475"/>
    </source>
</evidence>